<evidence type="ECO:0000256" key="2">
    <source>
        <dbReference type="ARBA" id="ARBA00006727"/>
    </source>
</evidence>
<keyword evidence="4" id="KW-0472">Membrane</keyword>
<evidence type="ECO:0000313" key="6">
    <source>
        <dbReference type="EMBL" id="KAF2812647.1"/>
    </source>
</evidence>
<keyword evidence="4" id="KW-1133">Transmembrane helix</keyword>
<feature type="transmembrane region" description="Helical" evidence="4">
    <location>
        <begin position="153"/>
        <end position="174"/>
    </location>
</feature>
<feature type="transmembrane region" description="Helical" evidence="4">
    <location>
        <begin position="388"/>
        <end position="410"/>
    </location>
</feature>
<feature type="transmembrane region" description="Helical" evidence="4">
    <location>
        <begin position="298"/>
        <end position="320"/>
    </location>
</feature>
<feature type="domain" description="Major facilitator superfamily (MFS) profile" evidence="5">
    <location>
        <begin position="261"/>
        <end position="453"/>
    </location>
</feature>
<dbReference type="Pfam" id="PF07690">
    <property type="entry name" value="MFS_1"/>
    <property type="match status" value="1"/>
</dbReference>
<dbReference type="GO" id="GO:0016020">
    <property type="term" value="C:membrane"/>
    <property type="evidence" value="ECO:0007669"/>
    <property type="project" value="UniProtKB-SubCell"/>
</dbReference>
<evidence type="ECO:0000256" key="1">
    <source>
        <dbReference type="ARBA" id="ARBA00004141"/>
    </source>
</evidence>
<dbReference type="InterPro" id="IPR020846">
    <property type="entry name" value="MFS_dom"/>
</dbReference>
<feature type="transmembrane region" description="Helical" evidence="4">
    <location>
        <begin position="353"/>
        <end position="376"/>
    </location>
</feature>
<feature type="transmembrane region" description="Helical" evidence="4">
    <location>
        <begin position="54"/>
        <end position="79"/>
    </location>
</feature>
<feature type="transmembrane region" description="Helical" evidence="4">
    <location>
        <begin position="128"/>
        <end position="147"/>
    </location>
</feature>
<dbReference type="OrthoDB" id="2213137at2759"/>
<sequence length="453" mass="48684">MASPQSDVELQSLSNLSTQLRSENATALPARQSTDSRAREIEQPSLPPTDTGMAAWLFLAGCSLIQVPVWGFSLTFGVFQEYYSKHPQEINGDASNVAVIGTTTTGVMYLLSPITFTVLSRWPRLRRWVGPIGLVIIAVGFLISSFATSVPQLIATQGVMCALGAGMLFAPTTLYLDEWFVRRKGLAYGIMWAGKSIAGVALPFIMSASLERYGSRTTLRAWTVAIILLTAPLLYFLRPRIPLSRTHTVRRMSLAFLRLPSFWMLQTGNILQSLGYFLPTTYLSQYAVDEAHSTTAMGTLLLALFGAASVPGGIVIGMLGDRLRVGTVVLATSLGSAAAVFLFWGFASQVALLVVFALVYGFFAGGFSSTWSAVLTELKAESPALDTGLVFGLLAGGRGVGNVISGPLSVALLREDGWMRDGRWGYGSGYGPMILFTGATALLGGWGWLSRCL</sequence>
<keyword evidence="4" id="KW-0812">Transmembrane</keyword>
<protein>
    <submittedName>
        <fullName evidence="6 8">MFS monocarboxylate transporter</fullName>
    </submittedName>
</protein>
<reference evidence="8" key="3">
    <citation type="submission" date="2025-04" db="UniProtKB">
        <authorList>
            <consortium name="RefSeq"/>
        </authorList>
    </citation>
    <scope>IDENTIFICATION</scope>
    <source>
        <strain evidence="8">CBS 304.34</strain>
    </source>
</reference>
<feature type="transmembrane region" description="Helical" evidence="4">
    <location>
        <begin position="430"/>
        <end position="449"/>
    </location>
</feature>
<dbReference type="EMBL" id="MU003697">
    <property type="protein sequence ID" value="KAF2812647.1"/>
    <property type="molecule type" value="Genomic_DNA"/>
</dbReference>
<comment type="similarity">
    <text evidence="2">Belongs to the major facilitator superfamily. Monocarboxylate porter (TC 2.A.1.13) family.</text>
</comment>
<feature type="transmembrane region" description="Helical" evidence="4">
    <location>
        <begin position="186"/>
        <end position="207"/>
    </location>
</feature>
<dbReference type="InterPro" id="IPR050327">
    <property type="entry name" value="Proton-linked_MCT"/>
</dbReference>
<gene>
    <name evidence="6 8" type="ORF">BDZ99DRAFT_439910</name>
</gene>
<proteinExistence type="inferred from homology"/>
<reference evidence="8" key="2">
    <citation type="submission" date="2020-04" db="EMBL/GenBank/DDBJ databases">
        <authorList>
            <consortium name="NCBI Genome Project"/>
        </authorList>
    </citation>
    <scope>NUCLEOTIDE SEQUENCE</scope>
    <source>
        <strain evidence="8">CBS 304.34</strain>
    </source>
</reference>
<dbReference type="RefSeq" id="XP_033579611.1">
    <property type="nucleotide sequence ID" value="XM_033717682.1"/>
</dbReference>
<evidence type="ECO:0000313" key="8">
    <source>
        <dbReference type="RefSeq" id="XP_033579611.1"/>
    </source>
</evidence>
<dbReference type="InterPro" id="IPR036259">
    <property type="entry name" value="MFS_trans_sf"/>
</dbReference>
<dbReference type="Gene3D" id="1.20.1250.20">
    <property type="entry name" value="MFS general substrate transporter like domains"/>
    <property type="match status" value="2"/>
</dbReference>
<accession>A0A6A6YXJ0</accession>
<feature type="transmembrane region" description="Helical" evidence="4">
    <location>
        <begin position="219"/>
        <end position="237"/>
    </location>
</feature>
<dbReference type="GeneID" id="54458575"/>
<feature type="transmembrane region" description="Helical" evidence="4">
    <location>
        <begin position="327"/>
        <end position="347"/>
    </location>
</feature>
<dbReference type="Proteomes" id="UP000504636">
    <property type="component" value="Unplaced"/>
</dbReference>
<dbReference type="SUPFAM" id="SSF103473">
    <property type="entry name" value="MFS general substrate transporter"/>
    <property type="match status" value="1"/>
</dbReference>
<reference evidence="6 8" key="1">
    <citation type="journal article" date="2020" name="Stud. Mycol.">
        <title>101 Dothideomycetes genomes: a test case for predicting lifestyles and emergence of pathogens.</title>
        <authorList>
            <person name="Haridas S."/>
            <person name="Albert R."/>
            <person name="Binder M."/>
            <person name="Bloem J."/>
            <person name="Labutti K."/>
            <person name="Salamov A."/>
            <person name="Andreopoulos B."/>
            <person name="Baker S."/>
            <person name="Barry K."/>
            <person name="Bills G."/>
            <person name="Bluhm B."/>
            <person name="Cannon C."/>
            <person name="Castanera R."/>
            <person name="Culley D."/>
            <person name="Daum C."/>
            <person name="Ezra D."/>
            <person name="Gonzalez J."/>
            <person name="Henrissat B."/>
            <person name="Kuo A."/>
            <person name="Liang C."/>
            <person name="Lipzen A."/>
            <person name="Lutzoni F."/>
            <person name="Magnuson J."/>
            <person name="Mondo S."/>
            <person name="Nolan M."/>
            <person name="Ohm R."/>
            <person name="Pangilinan J."/>
            <person name="Park H.-J."/>
            <person name="Ramirez L."/>
            <person name="Alfaro M."/>
            <person name="Sun H."/>
            <person name="Tritt A."/>
            <person name="Yoshinaga Y."/>
            <person name="Zwiers L.-H."/>
            <person name="Turgeon B."/>
            <person name="Goodwin S."/>
            <person name="Spatafora J."/>
            <person name="Crous P."/>
            <person name="Grigoriev I."/>
        </authorList>
    </citation>
    <scope>NUCLEOTIDE SEQUENCE</scope>
    <source>
        <strain evidence="6 8">CBS 304.34</strain>
    </source>
</reference>
<comment type="subcellular location">
    <subcellularLocation>
        <location evidence="1">Membrane</location>
        <topology evidence="1">Multi-pass membrane protein</topology>
    </subcellularLocation>
</comment>
<dbReference type="GO" id="GO:0022857">
    <property type="term" value="F:transmembrane transporter activity"/>
    <property type="evidence" value="ECO:0007669"/>
    <property type="project" value="InterPro"/>
</dbReference>
<feature type="compositionally biased region" description="Polar residues" evidence="3">
    <location>
        <begin position="1"/>
        <end position="33"/>
    </location>
</feature>
<name>A0A6A6YXJ0_9PEZI</name>
<evidence type="ECO:0000256" key="4">
    <source>
        <dbReference type="SAM" id="Phobius"/>
    </source>
</evidence>
<dbReference type="InterPro" id="IPR011701">
    <property type="entry name" value="MFS"/>
</dbReference>
<feature type="transmembrane region" description="Helical" evidence="4">
    <location>
        <begin position="257"/>
        <end position="278"/>
    </location>
</feature>
<organism evidence="6">
    <name type="scientific">Mytilinidion resinicola</name>
    <dbReference type="NCBI Taxonomy" id="574789"/>
    <lineage>
        <taxon>Eukaryota</taxon>
        <taxon>Fungi</taxon>
        <taxon>Dikarya</taxon>
        <taxon>Ascomycota</taxon>
        <taxon>Pezizomycotina</taxon>
        <taxon>Dothideomycetes</taxon>
        <taxon>Pleosporomycetidae</taxon>
        <taxon>Mytilinidiales</taxon>
        <taxon>Mytilinidiaceae</taxon>
        <taxon>Mytilinidion</taxon>
    </lineage>
</organism>
<dbReference type="PROSITE" id="PS50850">
    <property type="entry name" value="MFS"/>
    <property type="match status" value="1"/>
</dbReference>
<evidence type="ECO:0000256" key="3">
    <source>
        <dbReference type="SAM" id="MobiDB-lite"/>
    </source>
</evidence>
<keyword evidence="7" id="KW-1185">Reference proteome</keyword>
<evidence type="ECO:0000259" key="5">
    <source>
        <dbReference type="PROSITE" id="PS50850"/>
    </source>
</evidence>
<dbReference type="PANTHER" id="PTHR11360:SF287">
    <property type="entry name" value="MFS MONOCARBOXYLATE TRANSPORTER"/>
    <property type="match status" value="1"/>
</dbReference>
<dbReference type="AlphaFoldDB" id="A0A6A6YXJ0"/>
<dbReference type="PANTHER" id="PTHR11360">
    <property type="entry name" value="MONOCARBOXYLATE TRANSPORTER"/>
    <property type="match status" value="1"/>
</dbReference>
<feature type="region of interest" description="Disordered" evidence="3">
    <location>
        <begin position="1"/>
        <end position="47"/>
    </location>
</feature>
<evidence type="ECO:0000313" key="7">
    <source>
        <dbReference type="Proteomes" id="UP000504636"/>
    </source>
</evidence>